<protein>
    <submittedName>
        <fullName evidence="2">Uncharacterized protein</fullName>
    </submittedName>
</protein>
<keyword evidence="1" id="KW-0812">Transmembrane</keyword>
<gene>
    <name evidence="2" type="ORF">B296_00015192</name>
</gene>
<keyword evidence="1" id="KW-0472">Membrane</keyword>
<dbReference type="EMBL" id="AMZH03000884">
    <property type="protein sequence ID" value="RRT81555.1"/>
    <property type="molecule type" value="Genomic_DNA"/>
</dbReference>
<evidence type="ECO:0000313" key="3">
    <source>
        <dbReference type="Proteomes" id="UP000287651"/>
    </source>
</evidence>
<organism evidence="2 3">
    <name type="scientific">Ensete ventricosum</name>
    <name type="common">Abyssinian banana</name>
    <name type="synonym">Musa ensete</name>
    <dbReference type="NCBI Taxonomy" id="4639"/>
    <lineage>
        <taxon>Eukaryota</taxon>
        <taxon>Viridiplantae</taxon>
        <taxon>Streptophyta</taxon>
        <taxon>Embryophyta</taxon>
        <taxon>Tracheophyta</taxon>
        <taxon>Spermatophyta</taxon>
        <taxon>Magnoliopsida</taxon>
        <taxon>Liliopsida</taxon>
        <taxon>Zingiberales</taxon>
        <taxon>Musaceae</taxon>
        <taxon>Ensete</taxon>
    </lineage>
</organism>
<reference evidence="2 3" key="1">
    <citation type="journal article" date="2014" name="Agronomy (Basel)">
        <title>A Draft Genome Sequence for Ensete ventricosum, the Drought-Tolerant Tree Against Hunger.</title>
        <authorList>
            <person name="Harrison J."/>
            <person name="Moore K.A."/>
            <person name="Paszkiewicz K."/>
            <person name="Jones T."/>
            <person name="Grant M."/>
            <person name="Ambacheew D."/>
            <person name="Muzemil S."/>
            <person name="Studholme D.J."/>
        </authorList>
    </citation>
    <scope>NUCLEOTIDE SEQUENCE [LARGE SCALE GENOMIC DNA]</scope>
</reference>
<evidence type="ECO:0000256" key="1">
    <source>
        <dbReference type="SAM" id="Phobius"/>
    </source>
</evidence>
<dbReference type="Proteomes" id="UP000287651">
    <property type="component" value="Unassembled WGS sequence"/>
</dbReference>
<name>A0A427AZG4_ENSVE</name>
<comment type="caution">
    <text evidence="2">The sequence shown here is derived from an EMBL/GenBank/DDBJ whole genome shotgun (WGS) entry which is preliminary data.</text>
</comment>
<dbReference type="AlphaFoldDB" id="A0A427AZG4"/>
<feature type="transmembrane region" description="Helical" evidence="1">
    <location>
        <begin position="72"/>
        <end position="93"/>
    </location>
</feature>
<keyword evidence="1" id="KW-1133">Transmembrane helix</keyword>
<proteinExistence type="predicted"/>
<sequence>MTTNIPSSAYKPLHEYRILRVSNFPHLCELCTTLLIVAQHIPLYTVSSFTKRPACLEHRQVWLPTSSRSSNSAIPIFMYYAFFFLACLSSWCLSREGFVIPLNVNHGCSLL</sequence>
<accession>A0A427AZG4</accession>
<evidence type="ECO:0000313" key="2">
    <source>
        <dbReference type="EMBL" id="RRT81555.1"/>
    </source>
</evidence>